<dbReference type="PROSITE" id="PS51192">
    <property type="entry name" value="HELICASE_ATP_BIND_1"/>
    <property type="match status" value="1"/>
</dbReference>
<comment type="caution">
    <text evidence="3">The sequence shown here is derived from an EMBL/GenBank/DDBJ whole genome shotgun (WGS) entry which is preliminary data.</text>
</comment>
<dbReference type="GO" id="GO:0005524">
    <property type="term" value="F:ATP binding"/>
    <property type="evidence" value="ECO:0007669"/>
    <property type="project" value="InterPro"/>
</dbReference>
<evidence type="ECO:0000313" key="4">
    <source>
        <dbReference type="Proteomes" id="UP000245059"/>
    </source>
</evidence>
<dbReference type="SMART" id="SM00487">
    <property type="entry name" value="DEXDc"/>
    <property type="match status" value="1"/>
</dbReference>
<feature type="domain" description="Helicase ATP-binding" evidence="1">
    <location>
        <begin position="283"/>
        <end position="451"/>
    </location>
</feature>
<dbReference type="GO" id="GO:0005829">
    <property type="term" value="C:cytosol"/>
    <property type="evidence" value="ECO:0007669"/>
    <property type="project" value="TreeGrafter"/>
</dbReference>
<evidence type="ECO:0000259" key="1">
    <source>
        <dbReference type="PROSITE" id="PS51192"/>
    </source>
</evidence>
<dbReference type="InterPro" id="IPR050742">
    <property type="entry name" value="Helicase_Restrict-Modif_Enz"/>
</dbReference>
<dbReference type="InterPro" id="IPR027417">
    <property type="entry name" value="P-loop_NTPase"/>
</dbReference>
<dbReference type="SMART" id="SM00490">
    <property type="entry name" value="HELICc"/>
    <property type="match status" value="1"/>
</dbReference>
<dbReference type="InterPro" id="IPR001650">
    <property type="entry name" value="Helicase_C-like"/>
</dbReference>
<keyword evidence="3" id="KW-0067">ATP-binding</keyword>
<organism evidence="3 4">
    <name type="scientific">Ignatzschineria cameli</name>
    <dbReference type="NCBI Taxonomy" id="2182793"/>
    <lineage>
        <taxon>Bacteria</taxon>
        <taxon>Pseudomonadati</taxon>
        <taxon>Pseudomonadota</taxon>
        <taxon>Gammaproteobacteria</taxon>
        <taxon>Cardiobacteriales</taxon>
        <taxon>Ignatzschineriaceae</taxon>
        <taxon>Ignatzschineria</taxon>
    </lineage>
</organism>
<dbReference type="AlphaFoldDB" id="A0A2U2AKH1"/>
<dbReference type="Gene3D" id="3.40.50.300">
    <property type="entry name" value="P-loop containing nucleotide triphosphate hydrolases"/>
    <property type="match status" value="2"/>
</dbReference>
<dbReference type="RefSeq" id="WP_109218013.1">
    <property type="nucleotide sequence ID" value="NZ_QEWW01000014.1"/>
</dbReference>
<dbReference type="InterPro" id="IPR014001">
    <property type="entry name" value="Helicase_ATP-bd"/>
</dbReference>
<evidence type="ECO:0000313" key="3">
    <source>
        <dbReference type="EMBL" id="PWD83302.1"/>
    </source>
</evidence>
<keyword evidence="3" id="KW-0347">Helicase</keyword>
<protein>
    <submittedName>
        <fullName evidence="3">DNA repair helicase</fullName>
    </submittedName>
</protein>
<dbReference type="SUPFAM" id="SSF52540">
    <property type="entry name" value="P-loop containing nucleoside triphosphate hydrolases"/>
    <property type="match status" value="1"/>
</dbReference>
<accession>A0A2U2AKH1</accession>
<keyword evidence="3" id="KW-0378">Hydrolase</keyword>
<feature type="domain" description="Helicase C-terminal" evidence="2">
    <location>
        <begin position="554"/>
        <end position="708"/>
    </location>
</feature>
<dbReference type="PANTHER" id="PTHR47396">
    <property type="entry name" value="TYPE I RESTRICTION ENZYME ECOKI R PROTEIN"/>
    <property type="match status" value="1"/>
</dbReference>
<dbReference type="EMBL" id="QEWW01000014">
    <property type="protein sequence ID" value="PWD83302.1"/>
    <property type="molecule type" value="Genomic_DNA"/>
</dbReference>
<dbReference type="PROSITE" id="PS51194">
    <property type="entry name" value="HELICASE_CTER"/>
    <property type="match status" value="1"/>
</dbReference>
<dbReference type="InterPro" id="IPR006935">
    <property type="entry name" value="Helicase/UvrB_N"/>
</dbReference>
<dbReference type="PANTHER" id="PTHR47396:SF1">
    <property type="entry name" value="ATP-DEPENDENT HELICASE IRC3-RELATED"/>
    <property type="match status" value="1"/>
</dbReference>
<dbReference type="Pfam" id="PF00271">
    <property type="entry name" value="Helicase_C"/>
    <property type="match status" value="1"/>
</dbReference>
<dbReference type="Pfam" id="PF04851">
    <property type="entry name" value="ResIII"/>
    <property type="match status" value="1"/>
</dbReference>
<gene>
    <name evidence="3" type="ORF">DC077_10095</name>
</gene>
<dbReference type="Gene3D" id="3.30.870.10">
    <property type="entry name" value="Endonuclease Chain A"/>
    <property type="match status" value="1"/>
</dbReference>
<sequence length="743" mass="85579">MLQNIQWPIDRVYKSNSEYSPLRFYLQCLQNSRVLYLQLGYFNSTAINLLSLGFANFISKGGEVHLIINHFLSENDKRLVTGDFLSDALFNLDDPIELAKQLSKPSAHFFECLSYLIKHQRLSFTVIKPKGNHGIAHYKSGLFYDGTNYVGYIGSCNFTLAGLTQNLEELRVDLDWDGETQLIRNKNKLEEINDIIHQRNDNIEYLNPEKIIAVIQESTNKNKDLKELLIDESQLLEAQTTLEKNSTLISEITKLKRENLHIAFSPRFPYPSGAREYQTQAYNSWVDNNYQGVFAMATGTGKTITALNCVLEEYKKSGLYRALILVPTVSLINQWANECKLFQYDNVIRVNIDSDWEQQILNSTSSLYGEKQSYVVIVTYASFQGKKFPQFMSLLAENTIFIADEAHNMGSPRIRTLLPEIPFHKRIGLSATPDRIYDLEGEAEYLKFFNDQYPYTYQYSMQKAIDNGVLCGYYYFPKFVSLTPSEQEEYNKFSDRLSKLHYQIEGCKQSSLKRELEEQRKALLLARKRIIHQAENKLPAFSEILKEIAESDNGLKHTLVYAPEGSLETEELPEIDNSENSDQNRRIIDQYTRLVSNFNKDISVNKFTATSQNRESILKDFSLGLTEVLVSMKCLDEGVDIPQAKQAIFCASTGNPRQFIQRRGRILRKHPSKDFAIIYDLVVFPEIADSLSFDNEKRLIISELKRVAHFASLARNKLAIQRQLQPIFDKYNISFYELINEGV</sequence>
<name>A0A2U2AKH1_9GAMM</name>
<proteinExistence type="predicted"/>
<dbReference type="GO" id="GO:0004386">
    <property type="term" value="F:helicase activity"/>
    <property type="evidence" value="ECO:0007669"/>
    <property type="project" value="UniProtKB-KW"/>
</dbReference>
<reference evidence="4" key="1">
    <citation type="submission" date="2018-05" db="EMBL/GenBank/DDBJ databases">
        <title>Ignatzschineria dubaiensis sp. nov., isolated from necrotic foot tissues of dromedaries (Camelus dromedarius) and associated maggots in Dubai, United Arab Emirates.</title>
        <authorList>
            <person name="Tsang C.C."/>
            <person name="Tang J.Y.M."/>
            <person name="Fong J.Y.H."/>
            <person name="Kinne J."/>
            <person name="Lee H.H."/>
            <person name="Joseph M."/>
            <person name="Jose S."/>
            <person name="Schuster R.K."/>
            <person name="Tang Y."/>
            <person name="Sivakumar S."/>
            <person name="Chen J.H.K."/>
            <person name="Teng J.L.L."/>
            <person name="Lau S.K.P."/>
            <person name="Wernery U."/>
            <person name="Woo P.C.Y."/>
        </authorList>
    </citation>
    <scope>NUCLEOTIDE SEQUENCE [LARGE SCALE GENOMIC DNA]</scope>
    <source>
        <strain evidence="4">UAE-HKU57</strain>
    </source>
</reference>
<evidence type="ECO:0000259" key="2">
    <source>
        <dbReference type="PROSITE" id="PS51194"/>
    </source>
</evidence>
<dbReference type="GO" id="GO:0003677">
    <property type="term" value="F:DNA binding"/>
    <property type="evidence" value="ECO:0007669"/>
    <property type="project" value="InterPro"/>
</dbReference>
<keyword evidence="3" id="KW-0547">Nucleotide-binding</keyword>
<dbReference type="GO" id="GO:0016787">
    <property type="term" value="F:hydrolase activity"/>
    <property type="evidence" value="ECO:0007669"/>
    <property type="project" value="InterPro"/>
</dbReference>
<dbReference type="Proteomes" id="UP000245059">
    <property type="component" value="Unassembled WGS sequence"/>
</dbReference>